<comment type="caution">
    <text evidence="1">The sequence shown here is derived from an EMBL/GenBank/DDBJ whole genome shotgun (WGS) entry which is preliminary data.</text>
</comment>
<gene>
    <name evidence="1" type="ORF">MSAN_00585800</name>
</gene>
<evidence type="ECO:0000313" key="1">
    <source>
        <dbReference type="EMBL" id="KAF7373744.1"/>
    </source>
</evidence>
<sequence>MLAVSWFFSQFSRDENTPPPAGVRTIPCTAVDRFAAKGLVLTPGLVINARLDTRILAESLTRLIQYKFPRAGARLAFRNGAYEFQIPKTFDAETPAAVFTVDDYPEAYDGFGRPQIPSALTGSQPSIHPVPELDEFVRSKMCPKTEDDFLQPNVPLLHVHFSVFRDLTFIGVTVPHIGFDMLGTGALLAAWTRVINGDDLDAIPGMEWNAQPFAHYVPASDSNSVTSIRTSLRGWFDLGWLSQLSFIGRFVLSSIRDPKEVGYLVRVPKVFINEAKEKIMNEIKAQGSNEYVGSSDVLMAWWYKTVYSYRTPTDHTPVHLHFASSLRSRSVFAQDGPLAYPYINNAISYLPVPPIPLNAFVTESLGQLALRIRRAIVTYNADAAALRADLRWLFESSNATKMAFPCPPGAEFSITTNWRDGKLGALDFSGAVVSESKSEAAAGRVLFVHTVITMGKAFPLRGSGAVFMEDEDVVWMGQVLGSKDWERIRETGAVVFA</sequence>
<dbReference type="AlphaFoldDB" id="A0A8H6ZAM2"/>
<organism evidence="1 2">
    <name type="scientific">Mycena sanguinolenta</name>
    <dbReference type="NCBI Taxonomy" id="230812"/>
    <lineage>
        <taxon>Eukaryota</taxon>
        <taxon>Fungi</taxon>
        <taxon>Dikarya</taxon>
        <taxon>Basidiomycota</taxon>
        <taxon>Agaricomycotina</taxon>
        <taxon>Agaricomycetes</taxon>
        <taxon>Agaricomycetidae</taxon>
        <taxon>Agaricales</taxon>
        <taxon>Marasmiineae</taxon>
        <taxon>Mycenaceae</taxon>
        <taxon>Mycena</taxon>
    </lineage>
</organism>
<proteinExistence type="predicted"/>
<dbReference type="Proteomes" id="UP000623467">
    <property type="component" value="Unassembled WGS sequence"/>
</dbReference>
<keyword evidence="2" id="KW-1185">Reference proteome</keyword>
<name>A0A8H6ZAM2_9AGAR</name>
<dbReference type="InterPro" id="IPR023213">
    <property type="entry name" value="CAT-like_dom_sf"/>
</dbReference>
<dbReference type="OrthoDB" id="21502at2759"/>
<accession>A0A8H6ZAM2</accession>
<dbReference type="EMBL" id="JACAZH010000003">
    <property type="protein sequence ID" value="KAF7373744.1"/>
    <property type="molecule type" value="Genomic_DNA"/>
</dbReference>
<reference evidence="1" key="1">
    <citation type="submission" date="2020-05" db="EMBL/GenBank/DDBJ databases">
        <title>Mycena genomes resolve the evolution of fungal bioluminescence.</title>
        <authorList>
            <person name="Tsai I.J."/>
        </authorList>
    </citation>
    <scope>NUCLEOTIDE SEQUENCE</scope>
    <source>
        <strain evidence="1">160909Yilan</strain>
    </source>
</reference>
<evidence type="ECO:0000313" key="2">
    <source>
        <dbReference type="Proteomes" id="UP000623467"/>
    </source>
</evidence>
<dbReference type="Gene3D" id="3.30.559.10">
    <property type="entry name" value="Chloramphenicol acetyltransferase-like domain"/>
    <property type="match status" value="2"/>
</dbReference>
<protein>
    <submittedName>
        <fullName evidence="1">Uncharacterized protein</fullName>
    </submittedName>
</protein>